<feature type="transmembrane region" description="Helical" evidence="2">
    <location>
        <begin position="423"/>
        <end position="447"/>
    </location>
</feature>
<reference evidence="4" key="1">
    <citation type="submission" date="2020-07" db="EMBL/GenBank/DDBJ databases">
        <title>Huge and variable diversity of episymbiotic CPR bacteria and DPANN archaea in groundwater ecosystems.</title>
        <authorList>
            <person name="He C.Y."/>
            <person name="Keren R."/>
            <person name="Whittaker M."/>
            <person name="Farag I.F."/>
            <person name="Doudna J."/>
            <person name="Cate J.H.D."/>
            <person name="Banfield J.F."/>
        </authorList>
    </citation>
    <scope>NUCLEOTIDE SEQUENCE</scope>
    <source>
        <strain evidence="4">NC_groundwater_763_Ag_S-0.2um_68_21</strain>
    </source>
</reference>
<feature type="transmembrane region" description="Helical" evidence="2">
    <location>
        <begin position="119"/>
        <end position="140"/>
    </location>
</feature>
<evidence type="ECO:0000256" key="2">
    <source>
        <dbReference type="SAM" id="Phobius"/>
    </source>
</evidence>
<dbReference type="AlphaFoldDB" id="A0A932I2A1"/>
<dbReference type="PANTHER" id="PTHR43849">
    <property type="entry name" value="BLL3936 PROTEIN"/>
    <property type="match status" value="1"/>
</dbReference>
<dbReference type="NCBIfam" id="TIGR02123">
    <property type="entry name" value="TRAP_fused"/>
    <property type="match status" value="1"/>
</dbReference>
<accession>A0A932I2A1</accession>
<dbReference type="EMBL" id="JACPUR010000030">
    <property type="protein sequence ID" value="MBI3128462.1"/>
    <property type="molecule type" value="Genomic_DNA"/>
</dbReference>
<feature type="transmembrane region" description="Helical" evidence="2">
    <location>
        <begin position="290"/>
        <end position="311"/>
    </location>
</feature>
<feature type="transmembrane region" description="Helical" evidence="2">
    <location>
        <begin position="454"/>
        <end position="476"/>
    </location>
</feature>
<feature type="transmembrane region" description="Helical" evidence="2">
    <location>
        <begin position="332"/>
        <end position="351"/>
    </location>
</feature>
<feature type="transmembrane region" description="Helical" evidence="2">
    <location>
        <begin position="93"/>
        <end position="112"/>
    </location>
</feature>
<evidence type="ECO:0000259" key="3">
    <source>
        <dbReference type="Pfam" id="PF06808"/>
    </source>
</evidence>
<proteinExistence type="predicted"/>
<protein>
    <submittedName>
        <fullName evidence="4">TRAP transporter permease</fullName>
    </submittedName>
</protein>
<dbReference type="InterPro" id="IPR010656">
    <property type="entry name" value="DctM"/>
</dbReference>
<dbReference type="Pfam" id="PF06808">
    <property type="entry name" value="DctM"/>
    <property type="match status" value="1"/>
</dbReference>
<feature type="transmembrane region" description="Helical" evidence="2">
    <location>
        <begin position="253"/>
        <end position="278"/>
    </location>
</feature>
<dbReference type="InterPro" id="IPR011853">
    <property type="entry name" value="TRAP_DctM-Dct_fused"/>
</dbReference>
<feature type="transmembrane region" description="Helical" evidence="2">
    <location>
        <begin position="482"/>
        <end position="503"/>
    </location>
</feature>
<dbReference type="PANTHER" id="PTHR43849:SF2">
    <property type="entry name" value="BLL3936 PROTEIN"/>
    <property type="match status" value="1"/>
</dbReference>
<feature type="domain" description="TRAP C4-dicarboxylate transport system permease DctM subunit" evidence="3">
    <location>
        <begin position="106"/>
        <end position="540"/>
    </location>
</feature>
<feature type="transmembrane region" description="Helical" evidence="2">
    <location>
        <begin position="582"/>
        <end position="606"/>
    </location>
</feature>
<evidence type="ECO:0000256" key="1">
    <source>
        <dbReference type="SAM" id="MobiDB-lite"/>
    </source>
</evidence>
<evidence type="ECO:0000313" key="5">
    <source>
        <dbReference type="Proteomes" id="UP000782312"/>
    </source>
</evidence>
<keyword evidence="2" id="KW-1133">Transmembrane helix</keyword>
<feature type="transmembrane region" description="Helical" evidence="2">
    <location>
        <begin position="510"/>
        <end position="534"/>
    </location>
</feature>
<dbReference type="Proteomes" id="UP000782312">
    <property type="component" value="Unassembled WGS sequence"/>
</dbReference>
<feature type="transmembrane region" description="Helical" evidence="2">
    <location>
        <begin position="6"/>
        <end position="34"/>
    </location>
</feature>
<name>A0A932I2A1_UNCTE</name>
<feature type="transmembrane region" description="Helical" evidence="2">
    <location>
        <begin position="164"/>
        <end position="187"/>
    </location>
</feature>
<comment type="caution">
    <text evidence="4">The sequence shown here is derived from an EMBL/GenBank/DDBJ whole genome shotgun (WGS) entry which is preliminary data.</text>
</comment>
<organism evidence="4 5">
    <name type="scientific">Tectimicrobiota bacterium</name>
    <dbReference type="NCBI Taxonomy" id="2528274"/>
    <lineage>
        <taxon>Bacteria</taxon>
        <taxon>Pseudomonadati</taxon>
        <taxon>Nitrospinota/Tectimicrobiota group</taxon>
        <taxon>Candidatus Tectimicrobiota</taxon>
    </lineage>
</organism>
<gene>
    <name evidence="4" type="ORF">HYZ11_12725</name>
</gene>
<keyword evidence="2" id="KW-0472">Membrane</keyword>
<feature type="region of interest" description="Disordered" evidence="1">
    <location>
        <begin position="616"/>
        <end position="638"/>
    </location>
</feature>
<feature type="transmembrane region" description="Helical" evidence="2">
    <location>
        <begin position="546"/>
        <end position="570"/>
    </location>
</feature>
<feature type="transmembrane region" description="Helical" evidence="2">
    <location>
        <begin position="396"/>
        <end position="417"/>
    </location>
</feature>
<sequence length="638" mass="66380">MSLFHLYIAMAGAPEAFVLRGVHLALVFCLVFLARPQEGYGLSRLLEYTFLSGGRLAAGLPRLGNLVLLACSLAPLLYIFWNLEHLNSRMVYVDSLTGAQTAMGVLLVLMVLEASRRTLGPTLTLTVLAFIFYALAGPWLPGPMRHAGLSLETLLDIAYLSPDGIFGIPLGVSATYVVLFVIFGAFLERTNTGALFMDLASALAGRSPGGPGKIACISSGFFGTISGSAVANVMVDGWLTIPLMKRTGFRGHVAAAVEAVASTGGQIMPPVMGAAAFVLAELAGIPYSQVALQAAIPALLYYLALFMAIHFEARRTGLRGLRPEEIPPLRGVLAARGHMLVPILVLVWLMWEGYTAFLAAFWSTVTVVLISSLRAGTRLDLKGFYGALQSGAHNSVGVAAACASAGIVIGVIAHTGLGIKFTSFILSLASGSLIPALALTMVAGIILGMGMPTTAAYVMQAALLVPALIKLGVVPIAAHLFVFYFAIISAITPPVALAVYAAAGIGQTPLWATGIAAVRLGATGFVVPFFFVYGPALLLVGDWGQVALAVLSACAGVVLLAASLHGFLLAPLRPWERLATGAASLLLIHSGWLTDLIGLALAGAVIASQRLAPLPEAPPAAAEPGRMLPQEPSPSGRG</sequence>
<feature type="transmembrane region" description="Helical" evidence="2">
    <location>
        <begin position="63"/>
        <end position="81"/>
    </location>
</feature>
<keyword evidence="2" id="KW-0812">Transmembrane</keyword>
<evidence type="ECO:0000313" key="4">
    <source>
        <dbReference type="EMBL" id="MBI3128462.1"/>
    </source>
</evidence>